<dbReference type="SUPFAM" id="SSF52980">
    <property type="entry name" value="Restriction endonuclease-like"/>
    <property type="match status" value="1"/>
</dbReference>
<keyword evidence="2" id="KW-0540">Nuclease</keyword>
<evidence type="ECO:0000259" key="1">
    <source>
        <dbReference type="Pfam" id="PF04471"/>
    </source>
</evidence>
<reference evidence="2 3" key="1">
    <citation type="submission" date="2018-11" db="EMBL/GenBank/DDBJ databases">
        <title>Genome sequence of strain 7197.</title>
        <authorList>
            <person name="Gao J."/>
            <person name="Sun J."/>
        </authorList>
    </citation>
    <scope>NUCLEOTIDE SEQUENCE [LARGE SCALE GENOMIC DNA]</scope>
    <source>
        <strain evidence="2 3">7197</strain>
    </source>
</reference>
<dbReference type="InterPro" id="IPR011335">
    <property type="entry name" value="Restrct_endonuc-II-like"/>
</dbReference>
<dbReference type="PANTHER" id="PTHR30015:SF7">
    <property type="entry name" value="TYPE IV METHYL-DIRECTED RESTRICTION ENZYME ECOKMRR"/>
    <property type="match status" value="1"/>
</dbReference>
<feature type="domain" description="Restriction endonuclease type IV Mrr" evidence="1">
    <location>
        <begin position="138"/>
        <end position="255"/>
    </location>
</feature>
<comment type="caution">
    <text evidence="2">The sequence shown here is derived from an EMBL/GenBank/DDBJ whole genome shotgun (WGS) entry which is preliminary data.</text>
</comment>
<dbReference type="Pfam" id="PF04471">
    <property type="entry name" value="Mrr_cat"/>
    <property type="match status" value="1"/>
</dbReference>
<dbReference type="Proteomes" id="UP000282529">
    <property type="component" value="Unassembled WGS sequence"/>
</dbReference>
<dbReference type="InterPro" id="IPR052906">
    <property type="entry name" value="Type_IV_Methyl-Rstrct_Enzyme"/>
</dbReference>
<dbReference type="OrthoDB" id="9803736at2"/>
<accession>A0A3N9P5X0</accession>
<gene>
    <name evidence="2" type="ORF">EH198_11190</name>
</gene>
<dbReference type="GO" id="GO:0003677">
    <property type="term" value="F:DNA binding"/>
    <property type="evidence" value="ECO:0007669"/>
    <property type="project" value="InterPro"/>
</dbReference>
<keyword evidence="2" id="KW-0255">Endonuclease</keyword>
<dbReference type="Gene3D" id="3.40.1350.10">
    <property type="match status" value="1"/>
</dbReference>
<dbReference type="InterPro" id="IPR011856">
    <property type="entry name" value="tRNA_endonuc-like_dom_sf"/>
</dbReference>
<dbReference type="GO" id="GO:0015666">
    <property type="term" value="F:restriction endodeoxyribonuclease activity"/>
    <property type="evidence" value="ECO:0007669"/>
    <property type="project" value="TreeGrafter"/>
</dbReference>
<evidence type="ECO:0000313" key="3">
    <source>
        <dbReference type="Proteomes" id="UP000282529"/>
    </source>
</evidence>
<name>A0A3N9P5X0_9BACL</name>
<keyword evidence="3" id="KW-1185">Reference proteome</keyword>
<sequence>MEIIVMEMKRTIEYRVGTNCYVDGCENQAEFEVYLYDYYENMNYEFFEQDFTCPFICKRHMKENEVRSQGEKKPRGIVDYPYTNRHGAQGYTKYFPISEVFPLLYASESKIFVPEFPILVSEVNDELLKFVAKNPSYLRKIEPRLFEEVVAEIFRRKGYEVHVTQRTRDGGLDIYAIKHEIAGAMHFVIECKRYAESRKVGIEKVQRLNGIIDPNRGHRGVLVTTSSFSSDAIKFAQPLEHRISLRDFSDLQNWLAEYNT</sequence>
<evidence type="ECO:0000313" key="2">
    <source>
        <dbReference type="EMBL" id="RQW11578.1"/>
    </source>
</evidence>
<organism evidence="2 3">
    <name type="scientific">Paenibacillus rhizophilus</name>
    <dbReference type="NCBI Taxonomy" id="1850366"/>
    <lineage>
        <taxon>Bacteria</taxon>
        <taxon>Bacillati</taxon>
        <taxon>Bacillota</taxon>
        <taxon>Bacilli</taxon>
        <taxon>Bacillales</taxon>
        <taxon>Paenibacillaceae</taxon>
        <taxon>Paenibacillus</taxon>
    </lineage>
</organism>
<keyword evidence="2" id="KW-0378">Hydrolase</keyword>
<dbReference type="EMBL" id="RQPI01000005">
    <property type="protein sequence ID" value="RQW11578.1"/>
    <property type="molecule type" value="Genomic_DNA"/>
</dbReference>
<protein>
    <submittedName>
        <fullName evidence="2">Restriction endonuclease</fullName>
    </submittedName>
</protein>
<dbReference type="PANTHER" id="PTHR30015">
    <property type="entry name" value="MRR RESTRICTION SYSTEM PROTEIN"/>
    <property type="match status" value="1"/>
</dbReference>
<dbReference type="InterPro" id="IPR007560">
    <property type="entry name" value="Restrct_endonuc_IV_Mrr"/>
</dbReference>
<dbReference type="AlphaFoldDB" id="A0A3N9P5X0"/>
<proteinExistence type="predicted"/>
<dbReference type="GO" id="GO:0009307">
    <property type="term" value="P:DNA restriction-modification system"/>
    <property type="evidence" value="ECO:0007669"/>
    <property type="project" value="InterPro"/>
</dbReference>